<accession>A0A4C2AEG2</accession>
<reference evidence="1 2" key="1">
    <citation type="journal article" date="2019" name="Commun. Biol.">
        <title>The bagworm genome reveals a unique fibroin gene that provides high tensile strength.</title>
        <authorList>
            <person name="Kono N."/>
            <person name="Nakamura H."/>
            <person name="Ohtoshi R."/>
            <person name="Tomita M."/>
            <person name="Numata K."/>
            <person name="Arakawa K."/>
        </authorList>
    </citation>
    <scope>NUCLEOTIDE SEQUENCE [LARGE SCALE GENOMIC DNA]</scope>
</reference>
<organism evidence="1 2">
    <name type="scientific">Eumeta variegata</name>
    <name type="common">Bagworm moth</name>
    <name type="synonym">Eumeta japonica</name>
    <dbReference type="NCBI Taxonomy" id="151549"/>
    <lineage>
        <taxon>Eukaryota</taxon>
        <taxon>Metazoa</taxon>
        <taxon>Ecdysozoa</taxon>
        <taxon>Arthropoda</taxon>
        <taxon>Hexapoda</taxon>
        <taxon>Insecta</taxon>
        <taxon>Pterygota</taxon>
        <taxon>Neoptera</taxon>
        <taxon>Endopterygota</taxon>
        <taxon>Lepidoptera</taxon>
        <taxon>Glossata</taxon>
        <taxon>Ditrysia</taxon>
        <taxon>Tineoidea</taxon>
        <taxon>Psychidae</taxon>
        <taxon>Oiketicinae</taxon>
        <taxon>Eumeta</taxon>
    </lineage>
</organism>
<keyword evidence="2" id="KW-1185">Reference proteome</keyword>
<evidence type="ECO:0000313" key="1">
    <source>
        <dbReference type="EMBL" id="GBP98192.1"/>
    </source>
</evidence>
<dbReference type="AlphaFoldDB" id="A0A4C2AEG2"/>
<proteinExistence type="predicted"/>
<comment type="caution">
    <text evidence="1">The sequence shown here is derived from an EMBL/GenBank/DDBJ whole genome shotgun (WGS) entry which is preliminary data.</text>
</comment>
<evidence type="ECO:0000313" key="2">
    <source>
        <dbReference type="Proteomes" id="UP000299102"/>
    </source>
</evidence>
<dbReference type="EMBL" id="BGZK01003087">
    <property type="protein sequence ID" value="GBP98192.1"/>
    <property type="molecule type" value="Genomic_DNA"/>
</dbReference>
<dbReference type="Proteomes" id="UP000299102">
    <property type="component" value="Unassembled WGS sequence"/>
</dbReference>
<protein>
    <submittedName>
        <fullName evidence="1">Uncharacterized protein</fullName>
    </submittedName>
</protein>
<gene>
    <name evidence="1" type="ORF">EVAR_70871_1</name>
</gene>
<name>A0A4C2AEG2_EUMVA</name>
<sequence>MSHTAPSRRGPIITGLRARGGSSLLQLCDARRCRAIGTITILIVSRRVRRRHQPPSTRALVRADAPLTVRMPAYFHRPSVSRIDCVFESRYYVEVRCTTLRSGADTW</sequence>